<comment type="caution">
    <text evidence="1">The sequence shown here is derived from an EMBL/GenBank/DDBJ whole genome shotgun (WGS) entry which is preliminary data.</text>
</comment>
<protein>
    <submittedName>
        <fullName evidence="1">Uncharacterized protein</fullName>
    </submittedName>
</protein>
<dbReference type="AlphaFoldDB" id="A0ABD6EQN7"/>
<accession>A0ABD6EQN7</accession>
<organism evidence="1 2">
    <name type="scientific">Gnathostoma spinigerum</name>
    <dbReference type="NCBI Taxonomy" id="75299"/>
    <lineage>
        <taxon>Eukaryota</taxon>
        <taxon>Metazoa</taxon>
        <taxon>Ecdysozoa</taxon>
        <taxon>Nematoda</taxon>
        <taxon>Chromadorea</taxon>
        <taxon>Rhabditida</taxon>
        <taxon>Spirurina</taxon>
        <taxon>Gnathostomatomorpha</taxon>
        <taxon>Gnathostomatoidea</taxon>
        <taxon>Gnathostomatidae</taxon>
        <taxon>Gnathostoma</taxon>
    </lineage>
</organism>
<dbReference type="EMBL" id="JBGFUD010008933">
    <property type="protein sequence ID" value="MFH4982289.1"/>
    <property type="molecule type" value="Genomic_DNA"/>
</dbReference>
<keyword evidence="2" id="KW-1185">Reference proteome</keyword>
<proteinExistence type="predicted"/>
<sequence length="93" mass="10786">MQVTLFENNYTTGGLDVKHLCDAINKASDNDPLEPLQAAMKWANAFYPQTSEKAGQFDNDYWEMINDLRNTSFNYKHGKALVNDRFIELCRFM</sequence>
<dbReference type="Proteomes" id="UP001608902">
    <property type="component" value="Unassembled WGS sequence"/>
</dbReference>
<gene>
    <name evidence="1" type="ORF">AB6A40_008998</name>
</gene>
<evidence type="ECO:0000313" key="2">
    <source>
        <dbReference type="Proteomes" id="UP001608902"/>
    </source>
</evidence>
<reference evidence="1 2" key="1">
    <citation type="submission" date="2024-08" db="EMBL/GenBank/DDBJ databases">
        <title>Gnathostoma spinigerum genome.</title>
        <authorList>
            <person name="Gonzalez-Bertolin B."/>
            <person name="Monzon S."/>
            <person name="Zaballos A."/>
            <person name="Jimenez P."/>
            <person name="Dekumyoy P."/>
            <person name="Varona S."/>
            <person name="Cuesta I."/>
            <person name="Sumanam S."/>
            <person name="Adisakwattana P."/>
            <person name="Gasser R.B."/>
            <person name="Hernandez-Gonzalez A."/>
            <person name="Young N.D."/>
            <person name="Perteguer M.J."/>
        </authorList>
    </citation>
    <scope>NUCLEOTIDE SEQUENCE [LARGE SCALE GENOMIC DNA]</scope>
    <source>
        <strain evidence="1">AL3</strain>
        <tissue evidence="1">Liver</tissue>
    </source>
</reference>
<name>A0ABD6EQN7_9BILA</name>
<evidence type="ECO:0000313" key="1">
    <source>
        <dbReference type="EMBL" id="MFH4982289.1"/>
    </source>
</evidence>